<keyword evidence="1" id="KW-0472">Membrane</keyword>
<comment type="caution">
    <text evidence="2">The sequence shown here is derived from an EMBL/GenBank/DDBJ whole genome shotgun (WGS) entry which is preliminary data.</text>
</comment>
<evidence type="ECO:0000313" key="2">
    <source>
        <dbReference type="EMBL" id="KRG87558.1"/>
    </source>
</evidence>
<dbReference type="Proteomes" id="UP000050940">
    <property type="component" value="Unassembled WGS sequence"/>
</dbReference>
<feature type="transmembrane region" description="Helical" evidence="1">
    <location>
        <begin position="104"/>
        <end position="122"/>
    </location>
</feature>
<reference evidence="2 3" key="1">
    <citation type="submission" date="2015-05" db="EMBL/GenBank/DDBJ databases">
        <title>Genome sequencing and analysis of members of genus Stenotrophomonas.</title>
        <authorList>
            <person name="Patil P.P."/>
            <person name="Midha S."/>
            <person name="Patil P.B."/>
        </authorList>
    </citation>
    <scope>NUCLEOTIDE SEQUENCE [LARGE SCALE GENOMIC DNA]</scope>
    <source>
        <strain evidence="2 3">JCM 16244</strain>
    </source>
</reference>
<evidence type="ECO:0000256" key="1">
    <source>
        <dbReference type="SAM" id="Phobius"/>
    </source>
</evidence>
<dbReference type="OrthoDB" id="5956355at2"/>
<feature type="transmembrane region" description="Helical" evidence="1">
    <location>
        <begin position="173"/>
        <end position="193"/>
    </location>
</feature>
<organism evidence="2 3">
    <name type="scientific">Stenotrophomonas daejeonensis</name>
    <dbReference type="NCBI Taxonomy" id="659018"/>
    <lineage>
        <taxon>Bacteria</taxon>
        <taxon>Pseudomonadati</taxon>
        <taxon>Pseudomonadota</taxon>
        <taxon>Gammaproteobacteria</taxon>
        <taxon>Lysobacterales</taxon>
        <taxon>Lysobacteraceae</taxon>
        <taxon>Stenotrophomonas</taxon>
    </lineage>
</organism>
<protein>
    <recommendedName>
        <fullName evidence="4">Transmembrane protein</fullName>
    </recommendedName>
</protein>
<dbReference type="STRING" id="659018.ABB34_04745"/>
<feature type="transmembrane region" description="Helical" evidence="1">
    <location>
        <begin position="37"/>
        <end position="59"/>
    </location>
</feature>
<proteinExistence type="predicted"/>
<name>A0A0R0E0P7_9GAMM</name>
<feature type="transmembrane region" description="Helical" evidence="1">
    <location>
        <begin position="79"/>
        <end position="98"/>
    </location>
</feature>
<dbReference type="PATRIC" id="fig|659018.3.peg.853"/>
<dbReference type="RefSeq" id="WP_057640103.1">
    <property type="nucleotide sequence ID" value="NZ_LDJP01000022.1"/>
</dbReference>
<evidence type="ECO:0000313" key="3">
    <source>
        <dbReference type="Proteomes" id="UP000050940"/>
    </source>
</evidence>
<keyword evidence="1" id="KW-1133">Transmembrane helix</keyword>
<evidence type="ECO:0008006" key="4">
    <source>
        <dbReference type="Google" id="ProtNLM"/>
    </source>
</evidence>
<keyword evidence="3" id="KW-1185">Reference proteome</keyword>
<gene>
    <name evidence="2" type="ORF">ABB34_04745</name>
</gene>
<accession>A0A0R0E0P7</accession>
<dbReference type="EMBL" id="LDJP01000022">
    <property type="protein sequence ID" value="KRG87558.1"/>
    <property type="molecule type" value="Genomic_DNA"/>
</dbReference>
<keyword evidence="1" id="KW-0812">Transmembrane</keyword>
<sequence length="198" mass="22312">MTLRRFAWIFAAIALGALLMAAAGHWLLHWPRGAVHAWLGIGAGYLFGALLMLLMPRWWREHCDEMYAQPAGRRYRRALWPIMIGYAVMLFASMTLIRHGIESVPLRALVAVAPALAIALVMRAALRYLREVDELQRRIETESIGIASLLVALLYFAGGLLDKAKVLDFDAASVMIWVFPLLCLTYGIAKMVLTRRYL</sequence>
<feature type="transmembrane region" description="Helical" evidence="1">
    <location>
        <begin position="143"/>
        <end position="161"/>
    </location>
</feature>
<dbReference type="AlphaFoldDB" id="A0A0R0E0P7"/>